<accession>A0A9D9ELN6</accession>
<proteinExistence type="predicted"/>
<dbReference type="AlphaFoldDB" id="A0A9D9ELN6"/>
<feature type="non-terminal residue" evidence="1">
    <location>
        <position position="170"/>
    </location>
</feature>
<evidence type="ECO:0000313" key="2">
    <source>
        <dbReference type="Proteomes" id="UP000823616"/>
    </source>
</evidence>
<name>A0A9D9ELN6_9SPIR</name>
<reference evidence="1" key="1">
    <citation type="submission" date="2020-10" db="EMBL/GenBank/DDBJ databases">
        <authorList>
            <person name="Gilroy R."/>
        </authorList>
    </citation>
    <scope>NUCLEOTIDE SEQUENCE</scope>
    <source>
        <strain evidence="1">B3-4054</strain>
    </source>
</reference>
<protein>
    <submittedName>
        <fullName evidence="1">Uncharacterized protein</fullName>
    </submittedName>
</protein>
<dbReference type="Proteomes" id="UP000823616">
    <property type="component" value="Unassembled WGS sequence"/>
</dbReference>
<sequence>MKEVQHEKKVSCARVCRFDGGFVFFLRHRQWGGGGLTDEDPFLPAGGTNVPAATGGTLTVAGIAAANEHSNGALQLVRETSSNVQVSAGDTVKISFVITGAGNFNLLALQSALDGYQWNQLDWQAEGIPDGTEYFYEFKSIEKDFAQIDWKITLQAPIEKGKTESIVLSD</sequence>
<reference evidence="1" key="2">
    <citation type="journal article" date="2021" name="PeerJ">
        <title>Extensive microbial diversity within the chicken gut microbiome revealed by metagenomics and culture.</title>
        <authorList>
            <person name="Gilroy R."/>
            <person name="Ravi A."/>
            <person name="Getino M."/>
            <person name="Pursley I."/>
            <person name="Horton D.L."/>
            <person name="Alikhan N.F."/>
            <person name="Baker D."/>
            <person name="Gharbi K."/>
            <person name="Hall N."/>
            <person name="Watson M."/>
            <person name="Adriaenssens E.M."/>
            <person name="Foster-Nyarko E."/>
            <person name="Jarju S."/>
            <person name="Secka A."/>
            <person name="Antonio M."/>
            <person name="Oren A."/>
            <person name="Chaudhuri R.R."/>
            <person name="La Ragione R."/>
            <person name="Hildebrand F."/>
            <person name="Pallen M.J."/>
        </authorList>
    </citation>
    <scope>NUCLEOTIDE SEQUENCE</scope>
    <source>
        <strain evidence="1">B3-4054</strain>
    </source>
</reference>
<comment type="caution">
    <text evidence="1">The sequence shown here is derived from an EMBL/GenBank/DDBJ whole genome shotgun (WGS) entry which is preliminary data.</text>
</comment>
<organism evidence="1 2">
    <name type="scientific">Candidatus Avitreponema avistercoris</name>
    <dbReference type="NCBI Taxonomy" id="2840705"/>
    <lineage>
        <taxon>Bacteria</taxon>
        <taxon>Pseudomonadati</taxon>
        <taxon>Spirochaetota</taxon>
        <taxon>Spirochaetia</taxon>
        <taxon>Spirochaetales</taxon>
        <taxon>Candidatus Avitreponema</taxon>
    </lineage>
</organism>
<evidence type="ECO:0000313" key="1">
    <source>
        <dbReference type="EMBL" id="MBO8450117.1"/>
    </source>
</evidence>
<dbReference type="EMBL" id="JADIMS010000054">
    <property type="protein sequence ID" value="MBO8450117.1"/>
    <property type="molecule type" value="Genomic_DNA"/>
</dbReference>
<gene>
    <name evidence="1" type="ORF">IAA96_03320</name>
</gene>